<evidence type="ECO:0000256" key="1">
    <source>
        <dbReference type="SAM" id="MobiDB-lite"/>
    </source>
</evidence>
<dbReference type="Proteomes" id="UP001164305">
    <property type="component" value="Chromosome"/>
</dbReference>
<gene>
    <name evidence="3" type="ORF">BRM3_07325</name>
</gene>
<dbReference type="GO" id="GO:0004519">
    <property type="term" value="F:endonuclease activity"/>
    <property type="evidence" value="ECO:0007669"/>
    <property type="project" value="UniProtKB-KW"/>
</dbReference>
<keyword evidence="3" id="KW-0378">Hydrolase</keyword>
<feature type="region of interest" description="Disordered" evidence="1">
    <location>
        <begin position="164"/>
        <end position="192"/>
    </location>
</feature>
<keyword evidence="4" id="KW-1185">Reference proteome</keyword>
<proteinExistence type="predicted"/>
<dbReference type="Pfam" id="PF04471">
    <property type="entry name" value="Mrr_cat"/>
    <property type="match status" value="1"/>
</dbReference>
<keyword evidence="3" id="KW-0255">Endonuclease</keyword>
<dbReference type="PANTHER" id="PTHR30015">
    <property type="entry name" value="MRR RESTRICTION SYSTEM PROTEIN"/>
    <property type="match status" value="1"/>
</dbReference>
<dbReference type="InterPro" id="IPR052906">
    <property type="entry name" value="Type_IV_Methyl-Rstrct_Enzyme"/>
</dbReference>
<dbReference type="PANTHER" id="PTHR30015:SF7">
    <property type="entry name" value="TYPE IV METHYL-DIRECTED RESTRICTION ENZYME ECOKMRR"/>
    <property type="match status" value="1"/>
</dbReference>
<dbReference type="InterPro" id="IPR007560">
    <property type="entry name" value="Restrct_endonuc_IV_Mrr"/>
</dbReference>
<accession>A0ABY6FXA4</accession>
<evidence type="ECO:0000313" key="4">
    <source>
        <dbReference type="Proteomes" id="UP001164305"/>
    </source>
</evidence>
<sequence length="351" mass="37761">MTNSAWVVRAGRYGERDEWAIENGCSGGGWSEVPDLTNAESRADVDAIVNEVYTAESQGARTNATSQLWALRGRMNIGDLMALPVKATHEIALGRVVSGYSYSADDDPGKRHVVAVDWQRRVPRSAIKQDLLYTLGSALTVFSPSRNNAVARLEHVLATGEDIGSSGLSPRGDAVPVAKPSPSSVGDVVDEPESQPDIDVIAQDQITTRIAVEFSGHGLAHLVAVLLEAEGFDTDEAPPGADGGIDITAGQGLLGLESPKLIVQVKTGQVASEVVAQLNGLVHTQGADYGLLATWTGLSRAAREAVKHQRFRVKVWDSTDIVERVLKNYEKLPEDVAERIPLRRVWMLKDA</sequence>
<dbReference type="EMBL" id="CP107020">
    <property type="protein sequence ID" value="UYG15465.1"/>
    <property type="molecule type" value="Genomic_DNA"/>
</dbReference>
<name>A0ABY6FXA4_9MICO</name>
<keyword evidence="3" id="KW-0540">Nuclease</keyword>
<dbReference type="InterPro" id="IPR011856">
    <property type="entry name" value="tRNA_endonuc-like_dom_sf"/>
</dbReference>
<organism evidence="3 4">
    <name type="scientific">Brachybacterium huguangmaarense</name>
    <dbReference type="NCBI Taxonomy" id="1652028"/>
    <lineage>
        <taxon>Bacteria</taxon>
        <taxon>Bacillati</taxon>
        <taxon>Actinomycetota</taxon>
        <taxon>Actinomycetes</taxon>
        <taxon>Micrococcales</taxon>
        <taxon>Dermabacteraceae</taxon>
        <taxon>Brachybacterium</taxon>
    </lineage>
</organism>
<dbReference type="InterPro" id="IPR011335">
    <property type="entry name" value="Restrct_endonuc-II-like"/>
</dbReference>
<dbReference type="Gene3D" id="3.40.1350.10">
    <property type="match status" value="1"/>
</dbReference>
<evidence type="ECO:0000313" key="3">
    <source>
        <dbReference type="EMBL" id="UYG15465.1"/>
    </source>
</evidence>
<dbReference type="GO" id="GO:0016787">
    <property type="term" value="F:hydrolase activity"/>
    <property type="evidence" value="ECO:0007669"/>
    <property type="project" value="UniProtKB-KW"/>
</dbReference>
<evidence type="ECO:0000259" key="2">
    <source>
        <dbReference type="Pfam" id="PF04471"/>
    </source>
</evidence>
<dbReference type="EC" id="3.1.21.-" evidence="3"/>
<feature type="domain" description="Restriction endonuclease type IV Mrr" evidence="2">
    <location>
        <begin position="213"/>
        <end position="323"/>
    </location>
</feature>
<dbReference type="InterPro" id="IPR016984">
    <property type="entry name" value="UCP031853"/>
</dbReference>
<protein>
    <submittedName>
        <fullName evidence="3">Restriction endonuclease</fullName>
        <ecNumber evidence="3">3.1.21.-</ecNumber>
    </submittedName>
</protein>
<dbReference type="RefSeq" id="WP_263592679.1">
    <property type="nucleotide sequence ID" value="NZ_CP107020.1"/>
</dbReference>
<dbReference type="SUPFAM" id="SSF52980">
    <property type="entry name" value="Restriction endonuclease-like"/>
    <property type="match status" value="1"/>
</dbReference>
<dbReference type="PIRSF" id="PIRSF031853">
    <property type="entry name" value="UPC031853"/>
    <property type="match status" value="1"/>
</dbReference>
<reference evidence="3" key="1">
    <citation type="submission" date="2022-10" db="EMBL/GenBank/DDBJ databases">
        <title>Whole-Genome Sequencing of Brachybacterium huguangmaarense BRM-3, Isolated from Betula schmidtii.</title>
        <authorList>
            <person name="Haam D."/>
        </authorList>
    </citation>
    <scope>NUCLEOTIDE SEQUENCE</scope>
    <source>
        <strain evidence="3">BRM-3</strain>
    </source>
</reference>